<dbReference type="PANTHER" id="PTHR42693">
    <property type="entry name" value="ARYLSULFATASE FAMILY MEMBER"/>
    <property type="match status" value="1"/>
</dbReference>
<dbReference type="InterPro" id="IPR000917">
    <property type="entry name" value="Sulfatase_N"/>
</dbReference>
<dbReference type="HOGENOM" id="CLU_006332_10_3_2"/>
<dbReference type="PANTHER" id="PTHR42693:SF53">
    <property type="entry name" value="ENDO-4-O-SULFATASE"/>
    <property type="match status" value="1"/>
</dbReference>
<dbReference type="SUPFAM" id="SSF53649">
    <property type="entry name" value="Alkaline phosphatase-like"/>
    <property type="match status" value="1"/>
</dbReference>
<feature type="compositionally biased region" description="Basic and acidic residues" evidence="5">
    <location>
        <begin position="281"/>
        <end position="294"/>
    </location>
</feature>
<evidence type="ECO:0000256" key="1">
    <source>
        <dbReference type="ARBA" id="ARBA00008779"/>
    </source>
</evidence>
<evidence type="ECO:0000313" key="7">
    <source>
        <dbReference type="EMBL" id="ERG92792.1"/>
    </source>
</evidence>
<feature type="region of interest" description="Disordered" evidence="5">
    <location>
        <begin position="281"/>
        <end position="300"/>
    </location>
</feature>
<name>U1PGP1_9EURY</name>
<keyword evidence="4" id="KW-0106">Calcium</keyword>
<organism evidence="7">
    <name type="scientific">Haloquadratum walsbyi J07HQW1</name>
    <dbReference type="NCBI Taxonomy" id="1238424"/>
    <lineage>
        <taxon>Archaea</taxon>
        <taxon>Methanobacteriati</taxon>
        <taxon>Methanobacteriota</taxon>
        <taxon>Stenosarchaea group</taxon>
        <taxon>Halobacteria</taxon>
        <taxon>Halobacteriales</taxon>
        <taxon>Haloferacaceae</taxon>
        <taxon>Haloquadratum</taxon>
    </lineage>
</organism>
<evidence type="ECO:0000259" key="6">
    <source>
        <dbReference type="Pfam" id="PF00884"/>
    </source>
</evidence>
<dbReference type="InterPro" id="IPR050738">
    <property type="entry name" value="Sulfatase"/>
</dbReference>
<dbReference type="PROSITE" id="PS00149">
    <property type="entry name" value="SULFATASE_2"/>
    <property type="match status" value="1"/>
</dbReference>
<evidence type="ECO:0000256" key="3">
    <source>
        <dbReference type="ARBA" id="ARBA00022801"/>
    </source>
</evidence>
<feature type="domain" description="Sulfatase N-terminal" evidence="6">
    <location>
        <begin position="5"/>
        <end position="345"/>
    </location>
</feature>
<dbReference type="STRING" id="1238424.J07HQW1_02840"/>
<protein>
    <submittedName>
        <fullName evidence="7">Arylsulfatase A related enzyme</fullName>
    </submittedName>
</protein>
<proteinExistence type="inferred from homology"/>
<dbReference type="CDD" id="cd16143">
    <property type="entry name" value="ARS_like"/>
    <property type="match status" value="1"/>
</dbReference>
<dbReference type="InterPro" id="IPR017850">
    <property type="entry name" value="Alkaline_phosphatase_core_sf"/>
</dbReference>
<sequence>MAETPNIVVILADDAGVGDIRCYSQSCRIPTPNIDSVAQSGVQFTQAYAPGNVCTQTRYGLLTGRYHFRTDRRGEGVVFDYTDPIIGSEPTIQDVLGSLGYRTYCSGKWHLGIDWIEQGTGSGQFRNEAIDFGATFAGPTAQGFDHYYGIRASLDHPPYCFLEDGHVVGYPLEEKDTYYTQQRPGPASSTWDDRQVDRQFTNRALSYITEAAQSEDPFFLYFPTSAPHRPCLPPPQLQGRSTAGDRGDMIVQFDWVIRQIDQQLAALGVRDETILIVASDHGPRPAAEETDHDPTNGLRGQKATLYEGGIRVPLIVRWPENTVTDQVNTPVSLIDIFPTIADIVGRDVDNLDGRSFTPLLKGREYSPGAIISEDGSGQRALRKGEWKYIEATGDRDAELYNLCDDPTESENRVRADASTAEALNVTLQNT</sequence>
<dbReference type="Gene3D" id="3.30.1120.10">
    <property type="match status" value="1"/>
</dbReference>
<comment type="similarity">
    <text evidence="1">Belongs to the sulfatase family.</text>
</comment>
<keyword evidence="3" id="KW-0378">Hydrolase</keyword>
<reference evidence="7" key="1">
    <citation type="journal article" date="2013" name="PLoS ONE">
        <title>Assembly-driven community genomics of a hypersaline microbial ecosystem.</title>
        <authorList>
            <person name="Podell S."/>
            <person name="Ugalde J.A."/>
            <person name="Narasingarao P."/>
            <person name="Banfield J.F."/>
            <person name="Heidelberg K.B."/>
            <person name="Allen E.E."/>
        </authorList>
    </citation>
    <scope>NUCLEOTIDE SEQUENCE [LARGE SCALE GENOMIC DNA]</scope>
</reference>
<keyword evidence="2" id="KW-0479">Metal-binding</keyword>
<accession>U1PGP1</accession>
<dbReference type="Pfam" id="PF00884">
    <property type="entry name" value="Sulfatase"/>
    <property type="match status" value="1"/>
</dbReference>
<dbReference type="GO" id="GO:0046872">
    <property type="term" value="F:metal ion binding"/>
    <property type="evidence" value="ECO:0007669"/>
    <property type="project" value="UniProtKB-KW"/>
</dbReference>
<evidence type="ECO:0000256" key="4">
    <source>
        <dbReference type="ARBA" id="ARBA00022837"/>
    </source>
</evidence>
<dbReference type="GO" id="GO:0004065">
    <property type="term" value="F:arylsulfatase activity"/>
    <property type="evidence" value="ECO:0007669"/>
    <property type="project" value="TreeGrafter"/>
</dbReference>
<dbReference type="Gene3D" id="3.40.720.10">
    <property type="entry name" value="Alkaline Phosphatase, subunit A"/>
    <property type="match status" value="1"/>
</dbReference>
<dbReference type="Proteomes" id="UP000030649">
    <property type="component" value="Unassembled WGS sequence"/>
</dbReference>
<evidence type="ECO:0000256" key="2">
    <source>
        <dbReference type="ARBA" id="ARBA00022723"/>
    </source>
</evidence>
<gene>
    <name evidence="7" type="ORF">J07HQW1_02840</name>
</gene>
<dbReference type="AlphaFoldDB" id="U1PGP1"/>
<evidence type="ECO:0000256" key="5">
    <source>
        <dbReference type="SAM" id="MobiDB-lite"/>
    </source>
</evidence>
<dbReference type="EMBL" id="KE356560">
    <property type="protein sequence ID" value="ERG92792.1"/>
    <property type="molecule type" value="Genomic_DNA"/>
</dbReference>
<dbReference type="InterPro" id="IPR024607">
    <property type="entry name" value="Sulfatase_CS"/>
</dbReference>